<reference evidence="4 5" key="1">
    <citation type="submission" date="2024-01" db="EMBL/GenBank/DDBJ databases">
        <title>The genomes of 5 underutilized Papilionoideae crops provide insights into root nodulation and disease resistanc.</title>
        <authorList>
            <person name="Yuan L."/>
        </authorList>
    </citation>
    <scope>NUCLEOTIDE SEQUENCE [LARGE SCALE GENOMIC DNA]</scope>
    <source>
        <strain evidence="4">ZHUSHIDOU_FW_LH</strain>
        <tissue evidence="4">Leaf</tissue>
    </source>
</reference>
<dbReference type="Proteomes" id="UP001372338">
    <property type="component" value="Unassembled WGS sequence"/>
</dbReference>
<evidence type="ECO:0000259" key="3">
    <source>
        <dbReference type="Pfam" id="PF04572"/>
    </source>
</evidence>
<dbReference type="Pfam" id="PF04488">
    <property type="entry name" value="Gly_transf_sug"/>
    <property type="match status" value="1"/>
</dbReference>
<dbReference type="InterPro" id="IPR007652">
    <property type="entry name" value="A1-4-GlycosylTfrase_dom"/>
</dbReference>
<gene>
    <name evidence="4" type="ORF">RIF29_41406</name>
</gene>
<sequence>MVMDHSILKPCLSLLHPLLQFQRSILSLLLHLPTSFFAFLLLFLLSYNAFTVFFLHLPYFSSPPTLLHNTNNNKPLQPLLSPPTTQTHHHSSSTLSSSIFLSSKNQTLPPPPLPIIKNTTTTTSSKFSIVIPNNKSSRRVKKHKRGLRSVHSFEPKLPLSLFQTKLKAFFSPPNSSKSTCKGRFFMTWISPLKSFGVREFFSMESLFKSHPKACLVIVSKSLDSEEGMKILTPFVKNGFRVIAIAPDFNFLFKDTHAETWFNKLKHGNVNPGEVSLGQNLSNLLRLVLLYKFGGTYIDADVVVLKSFSKLRNTIGAQNFDAKTGKWSRLNNAVLIFDKKHPLLFKFIEEFALTFDGNKWGHNGPYLISRVVSRVSGREGFNFTVLPPSAFYPVDWRGIRSLFRRMPRDEDDDDDEVHQTWLVKKMEQIRNESFAMHLWNRHSRELKVVKGSIVDSIISSCCIFCNKFVAF</sequence>
<name>A0AAN9E778_CROPI</name>
<dbReference type="EMBL" id="JAYWIO010000008">
    <property type="protein sequence ID" value="KAK7246537.1"/>
    <property type="molecule type" value="Genomic_DNA"/>
</dbReference>
<dbReference type="SUPFAM" id="SSF53448">
    <property type="entry name" value="Nucleotide-diphospho-sugar transferases"/>
    <property type="match status" value="1"/>
</dbReference>
<evidence type="ECO:0000256" key="2">
    <source>
        <dbReference type="SAM" id="Phobius"/>
    </source>
</evidence>
<keyword evidence="2" id="KW-0812">Transmembrane</keyword>
<feature type="region of interest" description="Disordered" evidence="1">
    <location>
        <begin position="71"/>
        <end position="91"/>
    </location>
</feature>
<organism evidence="4 5">
    <name type="scientific">Crotalaria pallida</name>
    <name type="common">Smooth rattlebox</name>
    <name type="synonym">Crotalaria striata</name>
    <dbReference type="NCBI Taxonomy" id="3830"/>
    <lineage>
        <taxon>Eukaryota</taxon>
        <taxon>Viridiplantae</taxon>
        <taxon>Streptophyta</taxon>
        <taxon>Embryophyta</taxon>
        <taxon>Tracheophyta</taxon>
        <taxon>Spermatophyta</taxon>
        <taxon>Magnoliopsida</taxon>
        <taxon>eudicotyledons</taxon>
        <taxon>Gunneridae</taxon>
        <taxon>Pentapetalae</taxon>
        <taxon>rosids</taxon>
        <taxon>fabids</taxon>
        <taxon>Fabales</taxon>
        <taxon>Fabaceae</taxon>
        <taxon>Papilionoideae</taxon>
        <taxon>50 kb inversion clade</taxon>
        <taxon>genistoids sensu lato</taxon>
        <taxon>core genistoids</taxon>
        <taxon>Crotalarieae</taxon>
        <taxon>Crotalaria</taxon>
    </lineage>
</organism>
<dbReference type="PANTHER" id="PTHR46781">
    <property type="entry name" value="ALPHA 1,4-GLYCOSYLTRANSFERASE FAMILY PROTEIN"/>
    <property type="match status" value="1"/>
</dbReference>
<feature type="domain" description="Alpha 1,4-glycosyltransferase" evidence="3">
    <location>
        <begin position="336"/>
        <end position="466"/>
    </location>
</feature>
<dbReference type="PANTHER" id="PTHR46781:SF5">
    <property type="entry name" value="ALPHA 1,4-GLYCOSYLTRANSFERASE FAMILY PROTEIN"/>
    <property type="match status" value="1"/>
</dbReference>
<evidence type="ECO:0000256" key="1">
    <source>
        <dbReference type="SAM" id="MobiDB-lite"/>
    </source>
</evidence>
<keyword evidence="2" id="KW-1133">Transmembrane helix</keyword>
<keyword evidence="2" id="KW-0472">Membrane</keyword>
<evidence type="ECO:0000313" key="4">
    <source>
        <dbReference type="EMBL" id="KAK7246537.1"/>
    </source>
</evidence>
<dbReference type="InterPro" id="IPR029044">
    <property type="entry name" value="Nucleotide-diphossugar_trans"/>
</dbReference>
<dbReference type="Gene3D" id="3.90.550.20">
    <property type="match status" value="1"/>
</dbReference>
<keyword evidence="5" id="KW-1185">Reference proteome</keyword>
<feature type="compositionally biased region" description="Low complexity" evidence="1">
    <location>
        <begin position="75"/>
        <end position="91"/>
    </location>
</feature>
<evidence type="ECO:0000313" key="5">
    <source>
        <dbReference type="Proteomes" id="UP001372338"/>
    </source>
</evidence>
<comment type="caution">
    <text evidence="4">The sequence shown here is derived from an EMBL/GenBank/DDBJ whole genome shotgun (WGS) entry which is preliminary data.</text>
</comment>
<protein>
    <recommendedName>
        <fullName evidence="3">Alpha 1,4-glycosyltransferase domain-containing protein</fullName>
    </recommendedName>
</protein>
<dbReference type="InterPro" id="IPR044789">
    <property type="entry name" value="Put_A1-4-GlycosylTfrase_plant"/>
</dbReference>
<accession>A0AAN9E778</accession>
<dbReference type="AlphaFoldDB" id="A0AAN9E778"/>
<feature type="transmembrane region" description="Helical" evidence="2">
    <location>
        <begin position="36"/>
        <end position="57"/>
    </location>
</feature>
<dbReference type="Pfam" id="PF04572">
    <property type="entry name" value="Gb3_synth"/>
    <property type="match status" value="1"/>
</dbReference>
<proteinExistence type="predicted"/>
<dbReference type="InterPro" id="IPR007577">
    <property type="entry name" value="GlycoTrfase_DXD_sugar-bd_CS"/>
</dbReference>